<dbReference type="InterPro" id="IPR002563">
    <property type="entry name" value="Flavin_Rdtase-like_dom"/>
</dbReference>
<evidence type="ECO:0000259" key="7">
    <source>
        <dbReference type="PROSITE" id="PS50903"/>
    </source>
</evidence>
<dbReference type="Gene3D" id="2.20.28.10">
    <property type="match status" value="1"/>
</dbReference>
<dbReference type="RefSeq" id="WP_262067246.1">
    <property type="nucleotide sequence ID" value="NZ_JAMXOD010000028.1"/>
</dbReference>
<comment type="caution">
    <text evidence="8">The sequence shown here is derived from an EMBL/GenBank/DDBJ whole genome shotgun (WGS) entry which is preliminary data.</text>
</comment>
<dbReference type="InterPro" id="IPR024935">
    <property type="entry name" value="Rubredoxin_dom"/>
</dbReference>
<evidence type="ECO:0000256" key="5">
    <source>
        <dbReference type="ARBA" id="ARBA00023002"/>
    </source>
</evidence>
<evidence type="ECO:0000256" key="3">
    <source>
        <dbReference type="ARBA" id="ARBA00022723"/>
    </source>
</evidence>
<feature type="domain" description="Rubredoxin-like" evidence="7">
    <location>
        <begin position="172"/>
        <end position="212"/>
    </location>
</feature>
<dbReference type="PANTHER" id="PTHR30466:SF1">
    <property type="entry name" value="FMN REDUCTASE (NADH) RUTF"/>
    <property type="match status" value="1"/>
</dbReference>
<evidence type="ECO:0000313" key="9">
    <source>
        <dbReference type="Proteomes" id="UP001523566"/>
    </source>
</evidence>
<dbReference type="CDD" id="cd00730">
    <property type="entry name" value="rubredoxin"/>
    <property type="match status" value="1"/>
</dbReference>
<evidence type="ECO:0000256" key="6">
    <source>
        <dbReference type="ARBA" id="ARBA00023004"/>
    </source>
</evidence>
<dbReference type="PROSITE" id="PS00202">
    <property type="entry name" value="RUBREDOXIN"/>
    <property type="match status" value="1"/>
</dbReference>
<dbReference type="SMART" id="SM00903">
    <property type="entry name" value="Flavin_Reduct"/>
    <property type="match status" value="1"/>
</dbReference>
<dbReference type="InterPro" id="IPR018527">
    <property type="entry name" value="Rubredoxin_Fe_BS"/>
</dbReference>
<dbReference type="EMBL" id="JAMZFW010000028">
    <property type="protein sequence ID" value="MCP1103474.1"/>
    <property type="molecule type" value="Genomic_DNA"/>
</dbReference>
<dbReference type="Pfam" id="PF21349">
    <property type="entry name" value="RUBY_RBDX"/>
    <property type="match status" value="1"/>
</dbReference>
<gene>
    <name evidence="8" type="ORF">NK125_13795</name>
</gene>
<dbReference type="Gene3D" id="2.30.110.10">
    <property type="entry name" value="Electron Transport, Fmn-binding Protein, Chain A"/>
    <property type="match status" value="1"/>
</dbReference>
<evidence type="ECO:0000256" key="4">
    <source>
        <dbReference type="ARBA" id="ARBA00022982"/>
    </source>
</evidence>
<accession>A0ABT1EC97</accession>
<organism evidence="8 9">
    <name type="scientific">Aequitasia blattaphilus</name>
    <dbReference type="NCBI Taxonomy" id="2949332"/>
    <lineage>
        <taxon>Bacteria</taxon>
        <taxon>Bacillati</taxon>
        <taxon>Bacillota</taxon>
        <taxon>Clostridia</taxon>
        <taxon>Lachnospirales</taxon>
        <taxon>Lachnospiraceae</taxon>
        <taxon>Aequitasia</taxon>
    </lineage>
</organism>
<keyword evidence="3" id="KW-0479">Metal-binding</keyword>
<keyword evidence="2" id="KW-0813">Transport</keyword>
<dbReference type="Proteomes" id="UP001523566">
    <property type="component" value="Unassembled WGS sequence"/>
</dbReference>
<keyword evidence="9" id="KW-1185">Reference proteome</keyword>
<sequence>MNTKVFHQISYGLYVITTLDKNRPTGCVANSSMQITSSPATLALSMNHDNYTNQCIKESGYFAINILGENTDNTLIGTFGFKSGKDIDKFAGIDYDTKEGLPILKNTCGYIICKVIDKMETSTHTVFLGEVLDGDVLSEDNPMTYSYYHKVIKGRAPKNAPTYIPKEEPQTKETWVCSVCGYVYDQPEPFESLPDTWTCPVCGVPKSKFEKK</sequence>
<dbReference type="InterPro" id="IPR024934">
    <property type="entry name" value="Rubredoxin-like_dom"/>
</dbReference>
<keyword evidence="4" id="KW-0249">Electron transport</keyword>
<evidence type="ECO:0000313" key="8">
    <source>
        <dbReference type="EMBL" id="MCP1103474.1"/>
    </source>
</evidence>
<dbReference type="InterPro" id="IPR050268">
    <property type="entry name" value="NADH-dep_flavin_reductase"/>
</dbReference>
<dbReference type="PANTHER" id="PTHR30466">
    <property type="entry name" value="FLAVIN REDUCTASE"/>
    <property type="match status" value="1"/>
</dbReference>
<keyword evidence="5" id="KW-0560">Oxidoreductase</keyword>
<evidence type="ECO:0000256" key="1">
    <source>
        <dbReference type="ARBA" id="ARBA00001965"/>
    </source>
</evidence>
<dbReference type="Pfam" id="PF01613">
    <property type="entry name" value="Flavin_Reduct"/>
    <property type="match status" value="1"/>
</dbReference>
<dbReference type="SUPFAM" id="SSF57802">
    <property type="entry name" value="Rubredoxin-like"/>
    <property type="match status" value="1"/>
</dbReference>
<protein>
    <submittedName>
        <fullName evidence="8">Flavin reductase</fullName>
    </submittedName>
</protein>
<comment type="cofactor">
    <cofactor evidence="1">
        <name>Fe(3+)</name>
        <dbReference type="ChEBI" id="CHEBI:29034"/>
    </cofactor>
</comment>
<evidence type="ECO:0000256" key="2">
    <source>
        <dbReference type="ARBA" id="ARBA00022448"/>
    </source>
</evidence>
<proteinExistence type="predicted"/>
<dbReference type="PROSITE" id="PS50903">
    <property type="entry name" value="RUBREDOXIN_LIKE"/>
    <property type="match status" value="1"/>
</dbReference>
<name>A0ABT1EC97_9FIRM</name>
<keyword evidence="6" id="KW-0408">Iron</keyword>
<dbReference type="SUPFAM" id="SSF50475">
    <property type="entry name" value="FMN-binding split barrel"/>
    <property type="match status" value="1"/>
</dbReference>
<dbReference type="InterPro" id="IPR048574">
    <property type="entry name" value="RUBY_RBDX"/>
</dbReference>
<reference evidence="8 9" key="1">
    <citation type="journal article" date="2022" name="Genome Biol. Evol.">
        <title>Host diet, physiology and behaviors set the stage for Lachnospiraceae cladogenesis.</title>
        <authorList>
            <person name="Vera-Ponce De Leon A."/>
            <person name="Schneider M."/>
            <person name="Jahnes B.C."/>
            <person name="Sadowski V."/>
            <person name="Camuy-Velez L.A."/>
            <person name="Duan J."/>
            <person name="Sabree Z.L."/>
        </authorList>
    </citation>
    <scope>NUCLEOTIDE SEQUENCE [LARGE SCALE GENOMIC DNA]</scope>
    <source>
        <strain evidence="8 9">PAL113</strain>
    </source>
</reference>
<dbReference type="InterPro" id="IPR012349">
    <property type="entry name" value="Split_barrel_FMN-bd"/>
</dbReference>